<protein>
    <submittedName>
        <fullName evidence="2">Uncharacterized protein</fullName>
    </submittedName>
</protein>
<geneLocation type="plasmid" evidence="2">
    <name>pC6.5d</name>
</geneLocation>
<evidence type="ECO:0000313" key="2">
    <source>
        <dbReference type="EMBL" id="QCL10564.1"/>
    </source>
</evidence>
<organism evidence="2">
    <name type="scientific">Rhizobium rhizogenes</name>
    <name type="common">Agrobacterium rhizogenes</name>
    <dbReference type="NCBI Taxonomy" id="359"/>
    <lineage>
        <taxon>Bacteria</taxon>
        <taxon>Pseudomonadati</taxon>
        <taxon>Pseudomonadota</taxon>
        <taxon>Alphaproteobacteria</taxon>
        <taxon>Hyphomicrobiales</taxon>
        <taxon>Rhizobiaceae</taxon>
        <taxon>Rhizobium/Agrobacterium group</taxon>
        <taxon>Rhizobium</taxon>
    </lineage>
</organism>
<gene>
    <name evidence="2" type="ORF">pC6.5d_671</name>
</gene>
<reference evidence="2" key="1">
    <citation type="submission" date="2018-12" db="EMBL/GenBank/DDBJ databases">
        <title>Three Rhizobium rhizogenes strains isolated from the same crown gall tumor carry diverse plasmids.</title>
        <authorList>
            <person name="Pulawska J."/>
            <person name="Kuzmanovic N."/>
        </authorList>
    </citation>
    <scope>NUCLEOTIDE SEQUENCE</scope>
    <source>
        <strain evidence="2">C6.5</strain>
        <plasmid evidence="2">pC6.5d</plasmid>
    </source>
</reference>
<accession>A0A7S4ZV21</accession>
<feature type="region of interest" description="Disordered" evidence="1">
    <location>
        <begin position="42"/>
        <end position="61"/>
    </location>
</feature>
<dbReference type="EMBL" id="MK318989">
    <property type="protein sequence ID" value="QCL10564.1"/>
    <property type="molecule type" value="Genomic_DNA"/>
</dbReference>
<dbReference type="AlphaFoldDB" id="A0A7S4ZV21"/>
<sequence>MGFGAYVGNSDRAATDNAAKSASRCSDVCILLTVAILFTIRQTGPPEKPQDDEDEDDQYKAKYSAETPATIPTMCIVTTAAAHQHNQNHNY</sequence>
<name>A0A7S4ZV21_RHIRH</name>
<proteinExistence type="predicted"/>
<keyword evidence="2" id="KW-0614">Plasmid</keyword>
<evidence type="ECO:0000256" key="1">
    <source>
        <dbReference type="SAM" id="MobiDB-lite"/>
    </source>
</evidence>